<dbReference type="GO" id="GO:0030154">
    <property type="term" value="P:cell differentiation"/>
    <property type="evidence" value="ECO:0007669"/>
    <property type="project" value="UniProtKB-KW"/>
</dbReference>
<keyword evidence="8" id="KW-1185">Reference proteome</keyword>
<dbReference type="Proteomes" id="UP000027120">
    <property type="component" value="Unassembled WGS sequence"/>
</dbReference>
<evidence type="ECO:0000256" key="4">
    <source>
        <dbReference type="ARBA" id="ARBA00023089"/>
    </source>
</evidence>
<dbReference type="InterPro" id="IPR012474">
    <property type="entry name" value="Frigida"/>
</dbReference>
<evidence type="ECO:0000313" key="8">
    <source>
        <dbReference type="Proteomes" id="UP000027120"/>
    </source>
</evidence>
<evidence type="ECO:0000256" key="3">
    <source>
        <dbReference type="ARBA" id="ARBA00022782"/>
    </source>
</evidence>
<keyword evidence="4 5" id="KW-0287">Flowering</keyword>
<comment type="similarity">
    <text evidence="1 5">Belongs to the Frigida family.</text>
</comment>
<dbReference type="Pfam" id="PF07899">
    <property type="entry name" value="Frigida"/>
    <property type="match status" value="1"/>
</dbReference>
<feature type="region of interest" description="Disordered" evidence="6">
    <location>
        <begin position="187"/>
        <end position="209"/>
    </location>
</feature>
<dbReference type="SMR" id="A0A067E619"/>
<organism evidence="7 8">
    <name type="scientific">Citrus sinensis</name>
    <name type="common">Sweet orange</name>
    <name type="synonym">Citrus aurantium var. sinensis</name>
    <dbReference type="NCBI Taxonomy" id="2711"/>
    <lineage>
        <taxon>Eukaryota</taxon>
        <taxon>Viridiplantae</taxon>
        <taxon>Streptophyta</taxon>
        <taxon>Embryophyta</taxon>
        <taxon>Tracheophyta</taxon>
        <taxon>Spermatophyta</taxon>
        <taxon>Magnoliopsida</taxon>
        <taxon>eudicotyledons</taxon>
        <taxon>Gunneridae</taxon>
        <taxon>Pentapetalae</taxon>
        <taxon>rosids</taxon>
        <taxon>malvids</taxon>
        <taxon>Sapindales</taxon>
        <taxon>Rutaceae</taxon>
        <taxon>Aurantioideae</taxon>
        <taxon>Citrus</taxon>
    </lineage>
</organism>
<dbReference type="AlphaFoldDB" id="A0A067E619"/>
<evidence type="ECO:0000256" key="6">
    <source>
        <dbReference type="SAM" id="MobiDB-lite"/>
    </source>
</evidence>
<dbReference type="EMBL" id="KK785216">
    <property type="protein sequence ID" value="KDO46351.1"/>
    <property type="molecule type" value="Genomic_DNA"/>
</dbReference>
<accession>A0A067E619</accession>
<keyword evidence="3 5" id="KW-0221">Differentiation</keyword>
<protein>
    <recommendedName>
        <fullName evidence="5">FRIGIDA-like protein</fullName>
    </recommendedName>
</protein>
<evidence type="ECO:0000256" key="5">
    <source>
        <dbReference type="RuleBase" id="RU364012"/>
    </source>
</evidence>
<feature type="compositionally biased region" description="Polar residues" evidence="6">
    <location>
        <begin position="194"/>
        <end position="209"/>
    </location>
</feature>
<dbReference type="PANTHER" id="PTHR31791">
    <property type="entry name" value="FRIGIDA-LIKE PROTEIN 3-RELATED"/>
    <property type="match status" value="1"/>
</dbReference>
<evidence type="ECO:0000256" key="1">
    <source>
        <dbReference type="ARBA" id="ARBA00008956"/>
    </source>
</evidence>
<name>A0A067E619_CITSI</name>
<evidence type="ECO:0000313" key="7">
    <source>
        <dbReference type="EMBL" id="KDO46351.1"/>
    </source>
</evidence>
<dbReference type="GO" id="GO:0009908">
    <property type="term" value="P:flower development"/>
    <property type="evidence" value="ECO:0007669"/>
    <property type="project" value="UniProtKB-KW"/>
</dbReference>
<evidence type="ECO:0000256" key="2">
    <source>
        <dbReference type="ARBA" id="ARBA00022473"/>
    </source>
</evidence>
<gene>
    <name evidence="7" type="ORF">CISIN_1g047940mg</name>
</gene>
<reference evidence="7 8" key="1">
    <citation type="submission" date="2014-04" db="EMBL/GenBank/DDBJ databases">
        <authorList>
            <consortium name="International Citrus Genome Consortium"/>
            <person name="Gmitter F."/>
            <person name="Chen C."/>
            <person name="Farmerie W."/>
            <person name="Harkins T."/>
            <person name="Desany B."/>
            <person name="Mohiuddin M."/>
            <person name="Kodira C."/>
            <person name="Borodovsky M."/>
            <person name="Lomsadze A."/>
            <person name="Burns P."/>
            <person name="Jenkins J."/>
            <person name="Prochnik S."/>
            <person name="Shu S."/>
            <person name="Chapman J."/>
            <person name="Pitluck S."/>
            <person name="Schmutz J."/>
            <person name="Rokhsar D."/>
        </authorList>
    </citation>
    <scope>NUCLEOTIDE SEQUENCE</scope>
</reference>
<keyword evidence="2 5" id="KW-0217">Developmental protein</keyword>
<proteinExistence type="inferred from homology"/>
<sequence length="289" mass="32640">MDIGYLGELKEKEKLFDSLKKGLEDCFQDLELQVKTEEPENLTREGRNLQLLLNEHLQKHDLIFGKIFNTIKRARDPASLVLGAMSGFYPPHSRERDVEFQVGIIRSSCILLLEQLSTVAPEINVQVRDEALKVAGDWKKKMRVGPRKTPKLCQGLGFADKVTGPRRSTVVEGSSSLPMLVGISAHTYQPVPSPKNQPQHSGTDHSTSPFYPRVLLKLENHDNKHPRRESPTFRARTRLTPASVARSGGKHSLILWQVITQGSQQIWAPAQSNVAVKQNLYHFPHNTYR</sequence>
<dbReference type="PANTHER" id="PTHR31791:SF70">
    <property type="entry name" value="FRIGIDA-LIKE PROTEIN"/>
    <property type="match status" value="1"/>
</dbReference>